<evidence type="ECO:0000256" key="2">
    <source>
        <dbReference type="ARBA" id="ARBA00023136"/>
    </source>
</evidence>
<dbReference type="AlphaFoldDB" id="A0A644WHQ7"/>
<gene>
    <name evidence="5" type="primary">bamD_15</name>
    <name evidence="5" type="ORF">SDC9_49567</name>
</gene>
<dbReference type="EMBL" id="VSSQ01000941">
    <property type="protein sequence ID" value="MPM03302.1"/>
    <property type="molecule type" value="Genomic_DNA"/>
</dbReference>
<dbReference type="SUPFAM" id="SSF48452">
    <property type="entry name" value="TPR-like"/>
    <property type="match status" value="2"/>
</dbReference>
<evidence type="ECO:0000256" key="3">
    <source>
        <dbReference type="ARBA" id="ARBA00023237"/>
    </source>
</evidence>
<accession>A0A644WHQ7</accession>
<comment type="caution">
    <text evidence="5">The sequence shown here is derived from an EMBL/GenBank/DDBJ whole genome shotgun (WGS) entry which is preliminary data.</text>
</comment>
<keyword evidence="3" id="KW-0998">Cell outer membrane</keyword>
<proteinExistence type="predicted"/>
<dbReference type="InterPro" id="IPR039565">
    <property type="entry name" value="BamD-like"/>
</dbReference>
<sequence>MKFWRKIVLISLILTAVSCSEYDKLLKEGTTQARLEAANQYYDEKNYFKALQLLDQLIVELRGLPQFEEAYYRYCWCNYQQEQYLAAAYYFKNLAKTLPNSKYAEESLFMAAYCQYLQSADSPLDQTSTKDALSEFQLFVNKYPKSEKVKQCNELMDELWLKLETKDFNTAVLYYKIEEYQAAVVSFNNLLKEYPATKYKEQALFYILKSEYYYAAGSIDSKKKERFETASKAYNTLLTQYPETTFRKDAEVINTKINVQISKLK</sequence>
<protein>
    <submittedName>
        <fullName evidence="5">Outer membrane protein assembly factor BamD</fullName>
    </submittedName>
</protein>
<feature type="domain" description="Outer membrane lipoprotein BamD-like" evidence="4">
    <location>
        <begin position="35"/>
        <end position="224"/>
    </location>
</feature>
<dbReference type="InterPro" id="IPR011990">
    <property type="entry name" value="TPR-like_helical_dom_sf"/>
</dbReference>
<reference evidence="5" key="1">
    <citation type="submission" date="2019-08" db="EMBL/GenBank/DDBJ databases">
        <authorList>
            <person name="Kucharzyk K."/>
            <person name="Murdoch R.W."/>
            <person name="Higgins S."/>
            <person name="Loffler F."/>
        </authorList>
    </citation>
    <scope>NUCLEOTIDE SEQUENCE</scope>
</reference>
<evidence type="ECO:0000313" key="5">
    <source>
        <dbReference type="EMBL" id="MPM03302.1"/>
    </source>
</evidence>
<evidence type="ECO:0000259" key="4">
    <source>
        <dbReference type="Pfam" id="PF13525"/>
    </source>
</evidence>
<name>A0A644WHQ7_9ZZZZ</name>
<keyword evidence="1" id="KW-0732">Signal</keyword>
<dbReference type="PROSITE" id="PS51257">
    <property type="entry name" value="PROKAR_LIPOPROTEIN"/>
    <property type="match status" value="1"/>
</dbReference>
<dbReference type="Pfam" id="PF13525">
    <property type="entry name" value="YfiO"/>
    <property type="match status" value="1"/>
</dbReference>
<dbReference type="Gene3D" id="1.25.40.10">
    <property type="entry name" value="Tetratricopeptide repeat domain"/>
    <property type="match status" value="1"/>
</dbReference>
<dbReference type="NCBIfam" id="TIGR03302">
    <property type="entry name" value="OM_YfiO"/>
    <property type="match status" value="1"/>
</dbReference>
<evidence type="ECO:0000256" key="1">
    <source>
        <dbReference type="ARBA" id="ARBA00022729"/>
    </source>
</evidence>
<dbReference type="InterPro" id="IPR017689">
    <property type="entry name" value="BamD"/>
</dbReference>
<organism evidence="5">
    <name type="scientific">bioreactor metagenome</name>
    <dbReference type="NCBI Taxonomy" id="1076179"/>
    <lineage>
        <taxon>unclassified sequences</taxon>
        <taxon>metagenomes</taxon>
        <taxon>ecological metagenomes</taxon>
    </lineage>
</organism>
<keyword evidence="2" id="KW-0472">Membrane</keyword>